<sequence>MSRPDGRVDPKGRTWTALSGGDTGGAAAPRRRAAPVSGRQPPVASTSPGATRAANAQGNLSGAAWWHANQARYPNSQSVDDLESPFREKAKRFIAALRAAGANVRVSATRRNRIRAHLMHYSWRVAKGQIAPTDVSAIDGCDIQWDHGDLTKSRAAAAEMVRLFHIVFKPSLTSNHIAGTAIDMTISFSGTITVADGSGKSVRVGSVAALNPVGASYGVLKLASDPPHWSANGH</sequence>
<dbReference type="EMBL" id="JACIDH010000022">
    <property type="protein sequence ID" value="MBB3880839.1"/>
    <property type="molecule type" value="Genomic_DNA"/>
</dbReference>
<evidence type="ECO:0000313" key="3">
    <source>
        <dbReference type="Proteomes" id="UP000538670"/>
    </source>
</evidence>
<dbReference type="Proteomes" id="UP000538670">
    <property type="component" value="Unassembled WGS sequence"/>
</dbReference>
<proteinExistence type="predicted"/>
<protein>
    <recommendedName>
        <fullName evidence="4">Peptidoglycan-binding domain-containing protein</fullName>
    </recommendedName>
</protein>
<reference evidence="2 3" key="1">
    <citation type="submission" date="2020-08" db="EMBL/GenBank/DDBJ databases">
        <title>Genomic Encyclopedia of Type Strains, Phase IV (KMG-IV): sequencing the most valuable type-strain genomes for metagenomic binning, comparative biology and taxonomic classification.</title>
        <authorList>
            <person name="Goeker M."/>
        </authorList>
    </citation>
    <scope>NUCLEOTIDE SEQUENCE [LARGE SCALE GENOMIC DNA]</scope>
    <source>
        <strain evidence="2 3">DSM 19512</strain>
    </source>
</reference>
<feature type="region of interest" description="Disordered" evidence="1">
    <location>
        <begin position="1"/>
        <end position="55"/>
    </location>
</feature>
<feature type="compositionally biased region" description="Basic and acidic residues" evidence="1">
    <location>
        <begin position="1"/>
        <end position="12"/>
    </location>
</feature>
<name>A0A7W6AEV2_9SPHN</name>
<evidence type="ECO:0008006" key="4">
    <source>
        <dbReference type="Google" id="ProtNLM"/>
    </source>
</evidence>
<gene>
    <name evidence="2" type="ORF">GGR48_003290</name>
</gene>
<accession>A0A7W6AEV2</accession>
<keyword evidence="3" id="KW-1185">Reference proteome</keyword>
<dbReference type="AlphaFoldDB" id="A0A7W6AEV2"/>
<dbReference type="InterPro" id="IPR009045">
    <property type="entry name" value="Zn_M74/Hedgehog-like"/>
</dbReference>
<evidence type="ECO:0000256" key="1">
    <source>
        <dbReference type="SAM" id="MobiDB-lite"/>
    </source>
</evidence>
<feature type="compositionally biased region" description="Polar residues" evidence="1">
    <location>
        <begin position="43"/>
        <end position="55"/>
    </location>
</feature>
<evidence type="ECO:0000313" key="2">
    <source>
        <dbReference type="EMBL" id="MBB3880839.1"/>
    </source>
</evidence>
<comment type="caution">
    <text evidence="2">The sequence shown here is derived from an EMBL/GenBank/DDBJ whole genome shotgun (WGS) entry which is preliminary data.</text>
</comment>
<dbReference type="SUPFAM" id="SSF55166">
    <property type="entry name" value="Hedgehog/DD-peptidase"/>
    <property type="match status" value="1"/>
</dbReference>
<organism evidence="2 3">
    <name type="scientific">Sphingomonas pseudosanguinis</name>
    <dbReference type="NCBI Taxonomy" id="413712"/>
    <lineage>
        <taxon>Bacteria</taxon>
        <taxon>Pseudomonadati</taxon>
        <taxon>Pseudomonadota</taxon>
        <taxon>Alphaproteobacteria</taxon>
        <taxon>Sphingomonadales</taxon>
        <taxon>Sphingomonadaceae</taxon>
        <taxon>Sphingomonas</taxon>
    </lineage>
</organism>